<keyword evidence="1 3" id="KW-0378">Hydrolase</keyword>
<comment type="caution">
    <text evidence="3">Lacks conserved residue(s) required for the propagation of feature annotation.</text>
</comment>
<reference evidence="6" key="1">
    <citation type="submission" date="2019-10" db="EMBL/GenBank/DDBJ databases">
        <title>Description of Paenibacillus glebae sp. nov.</title>
        <authorList>
            <person name="Carlier A."/>
            <person name="Qi S."/>
        </authorList>
    </citation>
    <scope>NUCLEOTIDE SEQUENCE</scope>
    <source>
        <strain evidence="6">LMG 31456</strain>
    </source>
</reference>
<dbReference type="InterPro" id="IPR018321">
    <property type="entry name" value="Glucosamine6P_isomerase_CS"/>
</dbReference>
<feature type="active site" description="For ring-opening step" evidence="3">
    <location>
        <position position="164"/>
    </location>
</feature>
<proteinExistence type="inferred from homology"/>
<comment type="caution">
    <text evidence="6">The sequence shown here is derived from an EMBL/GenBank/DDBJ whole genome shotgun (WGS) entry which is preliminary data.</text>
</comment>
<dbReference type="Pfam" id="PF01182">
    <property type="entry name" value="Glucosamine_iso"/>
    <property type="match status" value="1"/>
</dbReference>
<name>A0A972GWA9_9BACL</name>
<evidence type="ECO:0000256" key="1">
    <source>
        <dbReference type="ARBA" id="ARBA00022801"/>
    </source>
</evidence>
<dbReference type="InterPro" id="IPR006148">
    <property type="entry name" value="Glc/Gal-6P_isomerase"/>
</dbReference>
<dbReference type="EC" id="3.5.99.6" evidence="3"/>
<dbReference type="SUPFAM" id="SSF100950">
    <property type="entry name" value="NagB/RpiA/CoA transferase-like"/>
    <property type="match status" value="1"/>
</dbReference>
<dbReference type="GO" id="GO:0006046">
    <property type="term" value="P:N-acetylglucosamine catabolic process"/>
    <property type="evidence" value="ECO:0007669"/>
    <property type="project" value="UniProtKB-UniRule"/>
</dbReference>
<dbReference type="Gene3D" id="3.40.50.1360">
    <property type="match status" value="1"/>
</dbReference>
<feature type="active site" description="Proton acceptor; for enolization step" evidence="3">
    <location>
        <position position="90"/>
    </location>
</feature>
<comment type="similarity">
    <text evidence="3">Belongs to the glucosamine/galactosamine-6-phosphate isomerase family. NagB subfamily.</text>
</comment>
<evidence type="ECO:0000259" key="5">
    <source>
        <dbReference type="Pfam" id="PF01182"/>
    </source>
</evidence>
<dbReference type="PROSITE" id="PS01161">
    <property type="entry name" value="GLC_GALNAC_ISOMERASE"/>
    <property type="match status" value="1"/>
</dbReference>
<dbReference type="AlphaFoldDB" id="A0A972GWA9"/>
<keyword evidence="2 3" id="KW-0119">Carbohydrate metabolism</keyword>
<keyword evidence="7" id="KW-1185">Reference proteome</keyword>
<dbReference type="CDD" id="cd01399">
    <property type="entry name" value="GlcN6P_deaminase"/>
    <property type="match status" value="1"/>
</dbReference>
<evidence type="ECO:0000313" key="6">
    <source>
        <dbReference type="EMBL" id="NOU93990.1"/>
    </source>
</evidence>
<feature type="region of interest" description="Disordered" evidence="4">
    <location>
        <begin position="1"/>
        <end position="21"/>
    </location>
</feature>
<dbReference type="GO" id="GO:0019262">
    <property type="term" value="P:N-acetylneuraminate catabolic process"/>
    <property type="evidence" value="ECO:0007669"/>
    <property type="project" value="UniProtKB-UniRule"/>
</dbReference>
<evidence type="ECO:0000256" key="4">
    <source>
        <dbReference type="SAM" id="MobiDB-lite"/>
    </source>
</evidence>
<dbReference type="GO" id="GO:0005975">
    <property type="term" value="P:carbohydrate metabolic process"/>
    <property type="evidence" value="ECO:0007669"/>
    <property type="project" value="InterPro"/>
</dbReference>
<dbReference type="PANTHER" id="PTHR11280:SF5">
    <property type="entry name" value="GLUCOSAMINE-6-PHOSPHATE ISOMERASE"/>
    <property type="match status" value="1"/>
</dbReference>
<feature type="compositionally biased region" description="Polar residues" evidence="4">
    <location>
        <begin position="1"/>
        <end position="20"/>
    </location>
</feature>
<feature type="active site" description="For ring-opening step" evidence="3">
    <location>
        <position position="157"/>
    </location>
</feature>
<dbReference type="HAMAP" id="MF_01241">
    <property type="entry name" value="GlcN6P_deamin"/>
    <property type="match status" value="1"/>
</dbReference>
<comment type="function">
    <text evidence="3">Catalyzes the reversible isomerization-deamination of glucosamine 6-phosphate (GlcN6P) to form fructose 6-phosphate (Fru6P) and ammonium ion.</text>
</comment>
<comment type="pathway">
    <text evidence="3">Amino-sugar metabolism; N-acetylneuraminate degradation; D-fructose 6-phosphate from N-acetylneuraminate: step 5/5.</text>
</comment>
<feature type="active site" description="Proton acceptor; for ring-opening step" evidence="3">
    <location>
        <position position="159"/>
    </location>
</feature>
<evidence type="ECO:0000313" key="7">
    <source>
        <dbReference type="Proteomes" id="UP000641588"/>
    </source>
</evidence>
<dbReference type="InterPro" id="IPR004547">
    <property type="entry name" value="Glucosamine6P_isomerase"/>
</dbReference>
<evidence type="ECO:0000256" key="2">
    <source>
        <dbReference type="ARBA" id="ARBA00023277"/>
    </source>
</evidence>
<protein>
    <recommendedName>
        <fullName evidence="3">Glucosamine-6-phosphate deaminase</fullName>
        <ecNumber evidence="3">3.5.99.6</ecNumber>
    </recommendedName>
    <alternativeName>
        <fullName evidence="3">GlcN6P deaminase</fullName>
        <shortName evidence="3">GNPDA</shortName>
    </alternativeName>
    <alternativeName>
        <fullName evidence="3">Glucosamine-6-phosphate isomerase</fullName>
    </alternativeName>
</protein>
<feature type="domain" description="Glucosamine/galactosamine-6-phosphate isomerase" evidence="5">
    <location>
        <begin position="38"/>
        <end position="245"/>
    </location>
</feature>
<dbReference type="PANTHER" id="PTHR11280">
    <property type="entry name" value="GLUCOSAMINE-6-PHOSPHATE ISOMERASE"/>
    <property type="match status" value="1"/>
</dbReference>
<sequence length="267" mass="29221">MNKTTSTSTANEVNQFNQENPVLHEGNLHLTIVKNEEEMSQAAAELVHGQLAQRPNSVLGLATGGTPIGMYRQLCRNKADLSKATTFNLDEYYELPRHHPQSFFQFMKEHVYDPLLPLSYDIPNGEAANVEQECVRYETAIRRAGGIDLQVLGVGRNGHIGFNEPGTPFLSRTRLVALKQETVEDNARFFGDVGLVPTQAITMGIGTILEAKAILLLASGAVKAKALHQLLYGDISPGVPVTALRLHPAVRVIVDEEAASLLERLSD</sequence>
<dbReference type="GO" id="GO:0005737">
    <property type="term" value="C:cytoplasm"/>
    <property type="evidence" value="ECO:0007669"/>
    <property type="project" value="TreeGrafter"/>
</dbReference>
<gene>
    <name evidence="3 6" type="primary">nagB</name>
    <name evidence="6" type="ORF">GC093_12280</name>
</gene>
<dbReference type="Proteomes" id="UP000641588">
    <property type="component" value="Unassembled WGS sequence"/>
</dbReference>
<dbReference type="EMBL" id="WHOD01000052">
    <property type="protein sequence ID" value="NOU93990.1"/>
    <property type="molecule type" value="Genomic_DNA"/>
</dbReference>
<evidence type="ECO:0000256" key="3">
    <source>
        <dbReference type="HAMAP-Rule" id="MF_01241"/>
    </source>
</evidence>
<accession>A0A972GWA9</accession>
<dbReference type="GO" id="GO:0042802">
    <property type="term" value="F:identical protein binding"/>
    <property type="evidence" value="ECO:0007669"/>
    <property type="project" value="TreeGrafter"/>
</dbReference>
<comment type="catalytic activity">
    <reaction evidence="3">
        <text>alpha-D-glucosamine 6-phosphate + H2O = beta-D-fructose 6-phosphate + NH4(+)</text>
        <dbReference type="Rhea" id="RHEA:12172"/>
        <dbReference type="ChEBI" id="CHEBI:15377"/>
        <dbReference type="ChEBI" id="CHEBI:28938"/>
        <dbReference type="ChEBI" id="CHEBI:57634"/>
        <dbReference type="ChEBI" id="CHEBI:75989"/>
        <dbReference type="EC" id="3.5.99.6"/>
    </reaction>
</comment>
<dbReference type="InterPro" id="IPR037171">
    <property type="entry name" value="NagB/RpiA_transferase-like"/>
</dbReference>
<organism evidence="6 7">
    <name type="scientific">Paenibacillus foliorum</name>
    <dbReference type="NCBI Taxonomy" id="2654974"/>
    <lineage>
        <taxon>Bacteria</taxon>
        <taxon>Bacillati</taxon>
        <taxon>Bacillota</taxon>
        <taxon>Bacilli</taxon>
        <taxon>Bacillales</taxon>
        <taxon>Paenibacillaceae</taxon>
        <taxon>Paenibacillus</taxon>
    </lineage>
</organism>
<dbReference type="NCBIfam" id="TIGR00502">
    <property type="entry name" value="nagB"/>
    <property type="match status" value="1"/>
</dbReference>
<dbReference type="GO" id="GO:0004342">
    <property type="term" value="F:glucosamine-6-phosphate deaminase activity"/>
    <property type="evidence" value="ECO:0007669"/>
    <property type="project" value="UniProtKB-UniRule"/>
</dbReference>
<dbReference type="GO" id="GO:0006043">
    <property type="term" value="P:glucosamine catabolic process"/>
    <property type="evidence" value="ECO:0007669"/>
    <property type="project" value="TreeGrafter"/>
</dbReference>